<dbReference type="Gene3D" id="2.30.30.40">
    <property type="entry name" value="SH3 Domains"/>
    <property type="match status" value="4"/>
</dbReference>
<keyword evidence="2" id="KW-0645">Protease</keyword>
<evidence type="ECO:0000256" key="1">
    <source>
        <dbReference type="ARBA" id="ARBA00007074"/>
    </source>
</evidence>
<dbReference type="InterPro" id="IPR002901">
    <property type="entry name" value="MGlyc_endo_b_GlcNAc-like_dom"/>
</dbReference>
<evidence type="ECO:0000259" key="7">
    <source>
        <dbReference type="PROSITE" id="PS51781"/>
    </source>
</evidence>
<reference evidence="10" key="1">
    <citation type="submission" date="2021-01" db="EMBL/GenBank/DDBJ databases">
        <title>Genome public.</title>
        <authorList>
            <person name="Liu C."/>
            <person name="Sun Q."/>
        </authorList>
    </citation>
    <scope>NUCLEOTIDE SEQUENCE [LARGE SCALE GENOMIC DNA]</scope>
    <source>
        <strain evidence="10">YIM B02505</strain>
    </source>
</reference>
<evidence type="ECO:0000313" key="10">
    <source>
        <dbReference type="Proteomes" id="UP000596739"/>
    </source>
</evidence>
<feature type="domain" description="SH3b" evidence="7">
    <location>
        <begin position="246"/>
        <end position="309"/>
    </location>
</feature>
<gene>
    <name evidence="9" type="ORF">JHL18_09895</name>
</gene>
<keyword evidence="10" id="KW-1185">Reference proteome</keyword>
<feature type="domain" description="SH3b" evidence="7">
    <location>
        <begin position="341"/>
        <end position="404"/>
    </location>
</feature>
<organism evidence="9 10">
    <name type="scientific">Clostridium yunnanense</name>
    <dbReference type="NCBI Taxonomy" id="2800325"/>
    <lineage>
        <taxon>Bacteria</taxon>
        <taxon>Bacillati</taxon>
        <taxon>Bacillota</taxon>
        <taxon>Clostridia</taxon>
        <taxon>Eubacteriales</taxon>
        <taxon>Clostridiaceae</taxon>
        <taxon>Clostridium</taxon>
    </lineage>
</organism>
<dbReference type="Proteomes" id="UP000596739">
    <property type="component" value="Unassembled WGS sequence"/>
</dbReference>
<evidence type="ECO:0000256" key="4">
    <source>
        <dbReference type="ARBA" id="ARBA00022807"/>
    </source>
</evidence>
<evidence type="ECO:0000259" key="8">
    <source>
        <dbReference type="PROSITE" id="PS51935"/>
    </source>
</evidence>
<feature type="domain" description="SH3b" evidence="7">
    <location>
        <begin position="443"/>
        <end position="506"/>
    </location>
</feature>
<feature type="compositionally biased region" description="Low complexity" evidence="5">
    <location>
        <begin position="409"/>
        <end position="438"/>
    </location>
</feature>
<keyword evidence="3" id="KW-0378">Hydrolase</keyword>
<dbReference type="Pfam" id="PF08239">
    <property type="entry name" value="SH3_3"/>
    <property type="match status" value="4"/>
</dbReference>
<accession>A0ABS1ENF5</accession>
<comment type="caution">
    <text evidence="9">The sequence shown here is derived from an EMBL/GenBank/DDBJ whole genome shotgun (WGS) entry which is preliminary data.</text>
</comment>
<keyword evidence="6" id="KW-0732">Signal</keyword>
<evidence type="ECO:0000313" key="9">
    <source>
        <dbReference type="EMBL" id="MBK1810937.1"/>
    </source>
</evidence>
<dbReference type="PROSITE" id="PS51781">
    <property type="entry name" value="SH3B"/>
    <property type="match status" value="4"/>
</dbReference>
<dbReference type="PROSITE" id="PS51935">
    <property type="entry name" value="NLPC_P60"/>
    <property type="match status" value="1"/>
</dbReference>
<proteinExistence type="inferred from homology"/>
<dbReference type="RefSeq" id="WP_200268649.1">
    <property type="nucleotide sequence ID" value="NZ_JAENHN010000028.1"/>
</dbReference>
<dbReference type="Pfam" id="PF00877">
    <property type="entry name" value="NLPC_P60"/>
    <property type="match status" value="1"/>
</dbReference>
<dbReference type="InterPro" id="IPR003646">
    <property type="entry name" value="SH3-like_bac-type"/>
</dbReference>
<evidence type="ECO:0000256" key="3">
    <source>
        <dbReference type="ARBA" id="ARBA00022801"/>
    </source>
</evidence>
<dbReference type="Pfam" id="PF01832">
    <property type="entry name" value="Glucosaminidase"/>
    <property type="match status" value="1"/>
</dbReference>
<dbReference type="InterPro" id="IPR052354">
    <property type="entry name" value="Cell_Wall_Dynamics_Protein"/>
</dbReference>
<dbReference type="InterPro" id="IPR036028">
    <property type="entry name" value="SH3-like_dom_sf"/>
</dbReference>
<sequence length="773" mass="85083">MNRKKILQLLLATSAIASTIGFTNQYVHATEQTQVQKAQVNSVSYHNIMGSSEASKEQMINYFKSSKISNYQLSVSIDDFVNIAYEEAQAEGVRGDIVVAQAFLETGYFRYNDGKGIVTAEDNNFAGIGAIGTDQSRSKFKDVREGLRAQVQHLKAYASTEPLKNEKVDPRFQLVTRGSAKSLEELGGKWACPGYDTTAYSSFEEALNSGETYGQRIYSIIGRAIGVNNTTKSSGNITEIKQASSEKGQVVNVSTNLRMRQSASTDSPVISYLNNGQTFDIKGVAGDWYYINIDGKLGYIHKDYVKETPTTTVVVLAPASTNSNVSAVTQTSTVQTTTTQAKGQVINVSTSLRMRQLANIGSAVIGYLNNGQTFDIKEKSGDWYYIKLNDKLGYVHKDYVKEISATTETSTPANNNQNTSNNTNQSNTNQQNNQPTSTVEKPSKGQVINISTTLRIRQSANTSSAIIGYLYNGQAIDIKEVSGDWYYIQVANRTGYVNKQYVKVTETSNSTTGQKPTDSQNAPIVQPPTTQVPTTQQPQTPQIPQVTVQTGMVYNVTTNLRLRSKASSDSSVVAYILPNQTFKILGSSGDWFNIDFNGKTGYVSKAYAKVVSETNVPGNVITNNEFQEVYNVLKNQIGTPYIYGGYGQEITSSLIDLLKKAFPSQATRGMYDSVPVQFINKGYKAFDCSGLMQWGFKQAGINIGRTTYDQINNGKEVSKDEVKPGDLLFYSDISHVGMYVGDGKWIEAPNSKSFVRVVEVPWNKIGRVRRIIN</sequence>
<comment type="similarity">
    <text evidence="1">Belongs to the peptidase C40 family.</text>
</comment>
<evidence type="ECO:0000256" key="5">
    <source>
        <dbReference type="SAM" id="MobiDB-lite"/>
    </source>
</evidence>
<feature type="domain" description="NlpC/P60" evidence="8">
    <location>
        <begin position="623"/>
        <end position="773"/>
    </location>
</feature>
<name>A0ABS1ENF5_9CLOT</name>
<dbReference type="Gene3D" id="3.90.1720.10">
    <property type="entry name" value="endopeptidase domain like (from Nostoc punctiforme)"/>
    <property type="match status" value="1"/>
</dbReference>
<dbReference type="PANTHER" id="PTHR34408:SF1">
    <property type="entry name" value="GLYCOSYL HYDROLASE FAMILY 19 DOMAIN-CONTAINING PROTEIN HI_1415"/>
    <property type="match status" value="1"/>
</dbReference>
<dbReference type="SUPFAM" id="SSF54001">
    <property type="entry name" value="Cysteine proteinases"/>
    <property type="match status" value="1"/>
</dbReference>
<feature type="chain" id="PRO_5045244337" evidence="6">
    <location>
        <begin position="30"/>
        <end position="773"/>
    </location>
</feature>
<evidence type="ECO:0000256" key="2">
    <source>
        <dbReference type="ARBA" id="ARBA00022670"/>
    </source>
</evidence>
<keyword evidence="4" id="KW-0788">Thiol protease</keyword>
<dbReference type="Gene3D" id="1.10.530.10">
    <property type="match status" value="1"/>
</dbReference>
<dbReference type="EMBL" id="JAENHN010000028">
    <property type="protein sequence ID" value="MBK1810937.1"/>
    <property type="molecule type" value="Genomic_DNA"/>
</dbReference>
<dbReference type="SMART" id="SM00287">
    <property type="entry name" value="SH3b"/>
    <property type="match status" value="4"/>
</dbReference>
<dbReference type="SUPFAM" id="SSF50044">
    <property type="entry name" value="SH3-domain"/>
    <property type="match status" value="1"/>
</dbReference>
<dbReference type="InterPro" id="IPR000064">
    <property type="entry name" value="NLP_P60_dom"/>
</dbReference>
<feature type="region of interest" description="Disordered" evidence="5">
    <location>
        <begin position="406"/>
        <end position="445"/>
    </location>
</feature>
<dbReference type="PANTHER" id="PTHR34408">
    <property type="entry name" value="FAMILY PROTEIN, PUTATIVE-RELATED"/>
    <property type="match status" value="1"/>
</dbReference>
<evidence type="ECO:0000256" key="6">
    <source>
        <dbReference type="SAM" id="SignalP"/>
    </source>
</evidence>
<dbReference type="InterPro" id="IPR038765">
    <property type="entry name" value="Papain-like_cys_pep_sf"/>
</dbReference>
<feature type="signal peptide" evidence="6">
    <location>
        <begin position="1"/>
        <end position="29"/>
    </location>
</feature>
<feature type="domain" description="SH3b" evidence="7">
    <location>
        <begin position="551"/>
        <end position="612"/>
    </location>
</feature>
<protein>
    <submittedName>
        <fullName evidence="9">SH3 domain-containing protein</fullName>
    </submittedName>
</protein>